<feature type="compositionally biased region" description="Basic residues" evidence="2">
    <location>
        <begin position="20"/>
        <end position="29"/>
    </location>
</feature>
<name>A0A8H3TU32_9TREE</name>
<dbReference type="PANTHER" id="PTHR22100:SF13">
    <property type="entry name" value="WINGS APART-LIKE PROTEIN HOMOLOG"/>
    <property type="match status" value="1"/>
</dbReference>
<reference evidence="4" key="1">
    <citation type="submission" date="2020-07" db="EMBL/GenBank/DDBJ databases">
        <title>Draft Genome Sequence of a Deep-Sea Yeast, Naganishia (Cryptococcus) liquefaciens strain N6.</title>
        <authorList>
            <person name="Han Y.W."/>
            <person name="Kajitani R."/>
            <person name="Morimoto H."/>
            <person name="Parhat M."/>
            <person name="Tsubouchi H."/>
            <person name="Bakenova O."/>
            <person name="Ogata M."/>
            <person name="Argunhan B."/>
            <person name="Aoki R."/>
            <person name="Kajiwara S."/>
            <person name="Itoh T."/>
            <person name="Iwasaki H."/>
        </authorList>
    </citation>
    <scope>NUCLEOTIDE SEQUENCE</scope>
    <source>
        <strain evidence="4">N6</strain>
    </source>
</reference>
<evidence type="ECO:0000256" key="2">
    <source>
        <dbReference type="SAM" id="MobiDB-lite"/>
    </source>
</evidence>
<evidence type="ECO:0000313" key="4">
    <source>
        <dbReference type="EMBL" id="GHJ87245.1"/>
    </source>
</evidence>
<dbReference type="InterPro" id="IPR022771">
    <property type="entry name" value="WAPL_C"/>
</dbReference>
<organism evidence="4 5">
    <name type="scientific">Naganishia liquefaciens</name>
    <dbReference type="NCBI Taxonomy" id="104408"/>
    <lineage>
        <taxon>Eukaryota</taxon>
        <taxon>Fungi</taxon>
        <taxon>Dikarya</taxon>
        <taxon>Basidiomycota</taxon>
        <taxon>Agaricomycotina</taxon>
        <taxon>Tremellomycetes</taxon>
        <taxon>Filobasidiales</taxon>
        <taxon>Filobasidiaceae</taxon>
        <taxon>Naganishia</taxon>
    </lineage>
</organism>
<feature type="compositionally biased region" description="Polar residues" evidence="2">
    <location>
        <begin position="117"/>
        <end position="134"/>
    </location>
</feature>
<feature type="region of interest" description="Disordered" evidence="2">
    <location>
        <begin position="362"/>
        <end position="395"/>
    </location>
</feature>
<dbReference type="InterPro" id="IPR039874">
    <property type="entry name" value="WAPL"/>
</dbReference>
<dbReference type="InterPro" id="IPR011989">
    <property type="entry name" value="ARM-like"/>
</dbReference>
<feature type="compositionally biased region" description="Basic and acidic residues" evidence="2">
    <location>
        <begin position="375"/>
        <end position="388"/>
    </location>
</feature>
<feature type="compositionally biased region" description="Basic and acidic residues" evidence="2">
    <location>
        <begin position="237"/>
        <end position="251"/>
    </location>
</feature>
<evidence type="ECO:0000313" key="5">
    <source>
        <dbReference type="Proteomes" id="UP000620104"/>
    </source>
</evidence>
<feature type="compositionally biased region" description="Basic and acidic residues" evidence="2">
    <location>
        <begin position="758"/>
        <end position="770"/>
    </location>
</feature>
<dbReference type="Pfam" id="PF07814">
    <property type="entry name" value="WAPL"/>
    <property type="match status" value="1"/>
</dbReference>
<sequence>MEGQNDLPLPFGGSLYRKASHTTYKRRSRNAFTAKDGSKADGAFKGQDSGQNHERALRLETFTHGPDDTGRNGTTTPIEMDIVATARTAELVESAVLSPRAGAKRRRIDVQRRAELHSQSPVAMQNARSPSSELTELPSDLSDSEAAATPRAALQASAAIKTIPSVLTNPEKPRALEHGTQVSEKRGYREEDVVSKTPPRATKFLPAIVPSPKAGQGSSTAAFPYRRKARMLTRAESFGRTEATKDQKELDQDGCATAAASPRPTEIPSLPTQISPSIVPDSPRRSLARANTLAAVNFSPSGRPRQPLIRTASMPASPAKPALASGGVGSELAEKGGMPPLAGPAVKRTYGRARVAELLSSQHFPVQGISPSRESPGERRSSSSEDIGHIPPARHTLEQRESYADLVKRLEMDVEETLDWEETAESTDFVPNAKSLAELRSRGENRKFMDDLAWLLDGLGDDSLSVRRSSVIDLLNKMSMAGWFERLSICGQVEDICSRLLGARTKSTDLGFDLSLLEYLAYVTKASKLKSILSNNLEDILAFLLHVLESPSITFEFTGSNAKRKKSPALQTLDALRPLLGLADKAGDALSTSAMAASVIRATIHLCISGDIEIPSPEMLSEIRFKVVNAIHRKLAVLPDRIDLYEKGLDLFSDGTNADVAFLSDAVNVLSVMSTAWLEIREQLETVHCTLATDLANLLLIAECAQESMKGLENHKALRLLVIPTLTSRDWNKGILQSIAPGTLVLRLLITAAVGGKPEDSIGERHRESESAEEPEDESDSERDVSLPLGLLYNLMDVADDSNRNALLHTEMSTHCTRGKECVKQCRCAGRKPAIWHLCDLFNKQQDQRNENASAAFLAGYLTLLFTKCLRDEDCKERLLLYLAGSEVQTKINTLRDCLQQFAEVYISAQSRLQQIMPAEEQGSGDAGKEHITLTIEKGLQTLRDNLD</sequence>
<dbReference type="OrthoDB" id="78088at2759"/>
<gene>
    <name evidence="4" type="ORF">NliqN6_3647</name>
</gene>
<evidence type="ECO:0000256" key="1">
    <source>
        <dbReference type="ARBA" id="ARBA00006854"/>
    </source>
</evidence>
<proteinExistence type="inferred from homology"/>
<feature type="region of interest" description="Disordered" evidence="2">
    <location>
        <begin position="20"/>
        <end position="53"/>
    </location>
</feature>
<dbReference type="AlphaFoldDB" id="A0A8H3TU32"/>
<feature type="region of interest" description="Disordered" evidence="2">
    <location>
        <begin position="297"/>
        <end position="345"/>
    </location>
</feature>
<accession>A0A8H3TU32</accession>
<comment type="caution">
    <text evidence="4">The sequence shown here is derived from an EMBL/GenBank/DDBJ whole genome shotgun (WGS) entry which is preliminary data.</text>
</comment>
<feature type="region of interest" description="Disordered" evidence="2">
    <location>
        <begin position="758"/>
        <end position="784"/>
    </location>
</feature>
<dbReference type="Gene3D" id="1.25.10.10">
    <property type="entry name" value="Leucine-rich Repeat Variant"/>
    <property type="match status" value="2"/>
</dbReference>
<feature type="region of interest" description="Disordered" evidence="2">
    <location>
        <begin position="99"/>
        <end position="153"/>
    </location>
</feature>
<comment type="similarity">
    <text evidence="1">Belongs to the WAPL family.</text>
</comment>
<feature type="region of interest" description="Disordered" evidence="2">
    <location>
        <begin position="237"/>
        <end position="284"/>
    </location>
</feature>
<evidence type="ECO:0000259" key="3">
    <source>
        <dbReference type="Pfam" id="PF07814"/>
    </source>
</evidence>
<protein>
    <recommendedName>
        <fullName evidence="3">Wings apart-like protein C-terminal domain-containing protein</fullName>
    </recommendedName>
</protein>
<feature type="domain" description="Wings apart-like protein C-terminal" evidence="3">
    <location>
        <begin position="433"/>
        <end position="506"/>
    </location>
</feature>
<dbReference type="Proteomes" id="UP000620104">
    <property type="component" value="Unassembled WGS sequence"/>
</dbReference>
<dbReference type="EMBL" id="BLZA01000021">
    <property type="protein sequence ID" value="GHJ87245.1"/>
    <property type="molecule type" value="Genomic_DNA"/>
</dbReference>
<keyword evidence="5" id="KW-1185">Reference proteome</keyword>
<dbReference type="PANTHER" id="PTHR22100">
    <property type="entry name" value="WINGS APART-LIKE PROTEIN HOMOLOG"/>
    <property type="match status" value="1"/>
</dbReference>
<feature type="compositionally biased region" description="Acidic residues" evidence="2">
    <location>
        <begin position="771"/>
        <end position="781"/>
    </location>
</feature>